<dbReference type="Pfam" id="PF08281">
    <property type="entry name" value="Sigma70_r4_2"/>
    <property type="match status" value="1"/>
</dbReference>
<dbReference type="SUPFAM" id="SSF88659">
    <property type="entry name" value="Sigma3 and sigma4 domains of RNA polymerase sigma factors"/>
    <property type="match status" value="1"/>
</dbReference>
<organism evidence="8 9">
    <name type="scientific">Duncaniella dubosii</name>
    <dbReference type="NCBI Taxonomy" id="2518971"/>
    <lineage>
        <taxon>Bacteria</taxon>
        <taxon>Pseudomonadati</taxon>
        <taxon>Bacteroidota</taxon>
        <taxon>Bacteroidia</taxon>
        <taxon>Bacteroidales</taxon>
        <taxon>Muribaculaceae</taxon>
        <taxon>Duncaniella</taxon>
    </lineage>
</organism>
<gene>
    <name evidence="8" type="ORF">E7747_06155</name>
</gene>
<evidence type="ECO:0000259" key="7">
    <source>
        <dbReference type="Pfam" id="PF08281"/>
    </source>
</evidence>
<name>A0A4P7W1V8_9BACT</name>
<dbReference type="InterPro" id="IPR039425">
    <property type="entry name" value="RNA_pol_sigma-70-like"/>
</dbReference>
<evidence type="ECO:0000256" key="1">
    <source>
        <dbReference type="ARBA" id="ARBA00010641"/>
    </source>
</evidence>
<dbReference type="GO" id="GO:0003677">
    <property type="term" value="F:DNA binding"/>
    <property type="evidence" value="ECO:0007669"/>
    <property type="project" value="UniProtKB-KW"/>
</dbReference>
<keyword evidence="2" id="KW-0805">Transcription regulation</keyword>
<keyword evidence="5" id="KW-0804">Transcription</keyword>
<dbReference type="Gene3D" id="1.10.10.10">
    <property type="entry name" value="Winged helix-like DNA-binding domain superfamily/Winged helix DNA-binding domain"/>
    <property type="match status" value="1"/>
</dbReference>
<keyword evidence="4" id="KW-0238">DNA-binding</keyword>
<protein>
    <submittedName>
        <fullName evidence="8">Sigma-70 family RNA polymerase sigma factor</fullName>
    </submittedName>
</protein>
<dbReference type="NCBIfam" id="TIGR02937">
    <property type="entry name" value="sigma70-ECF"/>
    <property type="match status" value="1"/>
</dbReference>
<feature type="domain" description="RNA polymerase sigma-70 region 2" evidence="6">
    <location>
        <begin position="23"/>
        <end position="83"/>
    </location>
</feature>
<dbReference type="InterPro" id="IPR013325">
    <property type="entry name" value="RNA_pol_sigma_r2"/>
</dbReference>
<evidence type="ECO:0000259" key="6">
    <source>
        <dbReference type="Pfam" id="PF04542"/>
    </source>
</evidence>
<sequence length="170" mass="20024">MTDSKRTKMDIVTFKEIFIPMNRLLYGQALRMLRDPLEAEDMVQDIYVSLWERRSELSGVDNPQAYAVTMLKNRCLNRLNSQRFTEDIDSMQLERESDMPSHHVELRDRVGAVMNLIGELPDRQRQVILMHDVDGYPKEEIERVTGLSADNVRQLLSRARRFIRNHFSKD</sequence>
<accession>A0A4P7W1V8</accession>
<dbReference type="CDD" id="cd06171">
    <property type="entry name" value="Sigma70_r4"/>
    <property type="match status" value="1"/>
</dbReference>
<dbReference type="SUPFAM" id="SSF88946">
    <property type="entry name" value="Sigma2 domain of RNA polymerase sigma factors"/>
    <property type="match status" value="1"/>
</dbReference>
<evidence type="ECO:0000256" key="2">
    <source>
        <dbReference type="ARBA" id="ARBA00023015"/>
    </source>
</evidence>
<dbReference type="AlphaFoldDB" id="A0A4P7W1V8"/>
<evidence type="ECO:0000313" key="9">
    <source>
        <dbReference type="Proteomes" id="UP000297149"/>
    </source>
</evidence>
<dbReference type="GO" id="GO:0006352">
    <property type="term" value="P:DNA-templated transcription initiation"/>
    <property type="evidence" value="ECO:0007669"/>
    <property type="project" value="InterPro"/>
</dbReference>
<proteinExistence type="inferred from homology"/>
<keyword evidence="3" id="KW-0731">Sigma factor</keyword>
<dbReference type="Gene3D" id="1.10.1740.10">
    <property type="match status" value="1"/>
</dbReference>
<dbReference type="Pfam" id="PF04542">
    <property type="entry name" value="Sigma70_r2"/>
    <property type="match status" value="1"/>
</dbReference>
<evidence type="ECO:0000256" key="4">
    <source>
        <dbReference type="ARBA" id="ARBA00023125"/>
    </source>
</evidence>
<dbReference type="InterPro" id="IPR036388">
    <property type="entry name" value="WH-like_DNA-bd_sf"/>
</dbReference>
<dbReference type="Proteomes" id="UP000297149">
    <property type="component" value="Chromosome"/>
</dbReference>
<dbReference type="InterPro" id="IPR007627">
    <property type="entry name" value="RNA_pol_sigma70_r2"/>
</dbReference>
<evidence type="ECO:0000256" key="5">
    <source>
        <dbReference type="ARBA" id="ARBA00023163"/>
    </source>
</evidence>
<evidence type="ECO:0000256" key="3">
    <source>
        <dbReference type="ARBA" id="ARBA00023082"/>
    </source>
</evidence>
<dbReference type="KEGG" id="ddb:E7747_06155"/>
<evidence type="ECO:0000313" key="8">
    <source>
        <dbReference type="EMBL" id="QCD41901.1"/>
    </source>
</evidence>
<dbReference type="PANTHER" id="PTHR43133">
    <property type="entry name" value="RNA POLYMERASE ECF-TYPE SIGMA FACTO"/>
    <property type="match status" value="1"/>
</dbReference>
<reference evidence="9" key="1">
    <citation type="submission" date="2019-02" db="EMBL/GenBank/DDBJ databases">
        <title>Isolation and identification of novel species under the genus Muribaculum.</title>
        <authorList>
            <person name="Miyake S."/>
            <person name="Ding Y."/>
            <person name="Low A."/>
            <person name="Soh M."/>
            <person name="Seedorf H."/>
        </authorList>
    </citation>
    <scope>NUCLEOTIDE SEQUENCE [LARGE SCALE GENOMIC DNA]</scope>
    <source>
        <strain evidence="9">H5</strain>
    </source>
</reference>
<dbReference type="InterPro" id="IPR013249">
    <property type="entry name" value="RNA_pol_sigma70_r4_t2"/>
</dbReference>
<dbReference type="EMBL" id="CP039396">
    <property type="protein sequence ID" value="QCD41901.1"/>
    <property type="molecule type" value="Genomic_DNA"/>
</dbReference>
<feature type="domain" description="RNA polymerase sigma factor 70 region 4 type 2" evidence="7">
    <location>
        <begin position="112"/>
        <end position="162"/>
    </location>
</feature>
<dbReference type="PANTHER" id="PTHR43133:SF8">
    <property type="entry name" value="RNA POLYMERASE SIGMA FACTOR HI_1459-RELATED"/>
    <property type="match status" value="1"/>
</dbReference>
<dbReference type="InterPro" id="IPR013324">
    <property type="entry name" value="RNA_pol_sigma_r3/r4-like"/>
</dbReference>
<comment type="similarity">
    <text evidence="1">Belongs to the sigma-70 factor family. ECF subfamily.</text>
</comment>
<dbReference type="GO" id="GO:0016987">
    <property type="term" value="F:sigma factor activity"/>
    <property type="evidence" value="ECO:0007669"/>
    <property type="project" value="UniProtKB-KW"/>
</dbReference>
<dbReference type="InterPro" id="IPR014284">
    <property type="entry name" value="RNA_pol_sigma-70_dom"/>
</dbReference>
<keyword evidence="9" id="KW-1185">Reference proteome</keyword>